<dbReference type="eggNOG" id="COG3523">
    <property type="taxonomic scope" value="Bacteria"/>
</dbReference>
<reference evidence="5 6" key="1">
    <citation type="journal article" date="2009" name="PLoS ONE">
        <title>The complete genome of Teredinibacter turnerae T7901: an intracellular endosymbiont of marine wood-boring bivalves (shipworms).</title>
        <authorList>
            <person name="Yang J.C."/>
            <person name="Madupu R."/>
            <person name="Durkin A.S."/>
            <person name="Ekborg N.A."/>
            <person name="Pedamallu C.S."/>
            <person name="Hostetler J.B."/>
            <person name="Radune D."/>
            <person name="Toms B.S."/>
            <person name="Henrissat B."/>
            <person name="Coutinho P.M."/>
            <person name="Schwarz S."/>
            <person name="Field L."/>
            <person name="Trindade-Silva A.E."/>
            <person name="Soares C.A.G."/>
            <person name="Elshahawi S."/>
            <person name="Hanora A."/>
            <person name="Schmidt E.W."/>
            <person name="Haygood M.G."/>
            <person name="Posfai J."/>
            <person name="Benner J."/>
            <person name="Madinger C."/>
            <person name="Nove J."/>
            <person name="Anton B."/>
            <person name="Chaudhary K."/>
            <person name="Foster J."/>
            <person name="Holman A."/>
            <person name="Kumar S."/>
            <person name="Lessard P.A."/>
            <person name="Luyten Y.A."/>
            <person name="Slatko B."/>
            <person name="Wood N."/>
            <person name="Wu B."/>
            <person name="Teplitski M."/>
            <person name="Mougous J.D."/>
            <person name="Ward N."/>
            <person name="Eisen J.A."/>
            <person name="Badger J.H."/>
            <person name="Distel D.L."/>
        </authorList>
    </citation>
    <scope>NUCLEOTIDE SEQUENCE [LARGE SCALE GENOMIC DNA]</scope>
    <source>
        <strain evidence="6">ATCC 39867 / T7901</strain>
    </source>
</reference>
<dbReference type="Pfam" id="PF06744">
    <property type="entry name" value="IcmF_C"/>
    <property type="match status" value="1"/>
</dbReference>
<dbReference type="InterPro" id="IPR025743">
    <property type="entry name" value="TssM1_N"/>
</dbReference>
<dbReference type="HOGENOM" id="CLU_003353_2_1_6"/>
<dbReference type="Pfam" id="PF14331">
    <property type="entry name" value="IcmF-related_N"/>
    <property type="match status" value="1"/>
</dbReference>
<gene>
    <name evidence="5" type="primary">icmF</name>
    <name evidence="5" type="ordered locus">TERTU_1664</name>
</gene>
<dbReference type="EMBL" id="CP001614">
    <property type="protein sequence ID" value="ACR13162.1"/>
    <property type="molecule type" value="Genomic_DNA"/>
</dbReference>
<protein>
    <submittedName>
        <fullName evidence="5">Type VI secretion protein IcmF</fullName>
    </submittedName>
</protein>
<feature type="domain" description="Type VI secretion system IcmF C-terminal" evidence="2">
    <location>
        <begin position="1049"/>
        <end position="1140"/>
    </location>
</feature>
<evidence type="ECO:0000259" key="4">
    <source>
        <dbReference type="Pfam" id="PF14331"/>
    </source>
</evidence>
<name>C5BU11_TERTT</name>
<evidence type="ECO:0000313" key="5">
    <source>
        <dbReference type="EMBL" id="ACR13162.1"/>
    </source>
</evidence>
<dbReference type="Proteomes" id="UP000009080">
    <property type="component" value="Chromosome"/>
</dbReference>
<keyword evidence="1" id="KW-0812">Transmembrane</keyword>
<dbReference type="PANTHER" id="PTHR36153">
    <property type="entry name" value="INNER MEMBRANE PROTEIN-RELATED"/>
    <property type="match status" value="1"/>
</dbReference>
<dbReference type="AlphaFoldDB" id="C5BU11"/>
<feature type="transmembrane region" description="Helical" evidence="1">
    <location>
        <begin position="12"/>
        <end position="30"/>
    </location>
</feature>
<keyword evidence="1" id="KW-0472">Membrane</keyword>
<dbReference type="InterPro" id="IPR053156">
    <property type="entry name" value="T6SS_TssM-like"/>
</dbReference>
<feature type="domain" description="Type VI secretion system component TssM1 N-terminal" evidence="4">
    <location>
        <begin position="201"/>
        <end position="458"/>
    </location>
</feature>
<evidence type="ECO:0000256" key="1">
    <source>
        <dbReference type="SAM" id="Phobius"/>
    </source>
</evidence>
<dbReference type="KEGG" id="ttu:TERTU_1664"/>
<proteinExistence type="predicted"/>
<dbReference type="SUPFAM" id="SSF52540">
    <property type="entry name" value="P-loop containing nucleoside triphosphate hydrolases"/>
    <property type="match status" value="1"/>
</dbReference>
<keyword evidence="1" id="KW-1133">Transmembrane helix</keyword>
<feature type="transmembrane region" description="Helical" evidence="1">
    <location>
        <begin position="42"/>
        <end position="63"/>
    </location>
</feature>
<dbReference type="InterPro" id="IPR027417">
    <property type="entry name" value="P-loop_NTPase"/>
</dbReference>
<feature type="domain" description="IcmF-related" evidence="3">
    <location>
        <begin position="509"/>
        <end position="805"/>
    </location>
</feature>
<dbReference type="RefSeq" id="WP_015819275.1">
    <property type="nucleotide sequence ID" value="NC_012997.1"/>
</dbReference>
<dbReference type="NCBIfam" id="TIGR03348">
    <property type="entry name" value="VI_IcmF"/>
    <property type="match status" value="1"/>
</dbReference>
<feature type="transmembrane region" description="Helical" evidence="1">
    <location>
        <begin position="454"/>
        <end position="473"/>
    </location>
</feature>
<dbReference type="PANTHER" id="PTHR36153:SF1">
    <property type="entry name" value="TYPE VI SECRETION SYSTEM COMPONENT TSSM1"/>
    <property type="match status" value="1"/>
</dbReference>
<dbReference type="Pfam" id="PF06761">
    <property type="entry name" value="IcmF-related"/>
    <property type="match status" value="1"/>
</dbReference>
<dbReference type="InterPro" id="IPR009612">
    <property type="entry name" value="IcmF-rel"/>
</dbReference>
<evidence type="ECO:0000259" key="3">
    <source>
        <dbReference type="Pfam" id="PF06761"/>
    </source>
</evidence>
<dbReference type="STRING" id="377629.TERTU_1664"/>
<evidence type="ECO:0000259" key="2">
    <source>
        <dbReference type="Pfam" id="PF06744"/>
    </source>
</evidence>
<dbReference type="InterPro" id="IPR017731">
    <property type="entry name" value="TssM1-like"/>
</dbReference>
<keyword evidence="6" id="KW-1185">Reference proteome</keyword>
<dbReference type="CDD" id="cd00882">
    <property type="entry name" value="Ras_like_GTPase"/>
    <property type="match status" value="1"/>
</dbReference>
<dbReference type="OrthoDB" id="9758229at2"/>
<evidence type="ECO:0000313" key="6">
    <source>
        <dbReference type="Proteomes" id="UP000009080"/>
    </source>
</evidence>
<dbReference type="InterPro" id="IPR010623">
    <property type="entry name" value="IcmF_C"/>
</dbReference>
<accession>C5BU11</accession>
<sequence>MKKLKAFFTNPHVIIGLAFIFVGLLIWFAGPHTKFGDDNTAPLASTTSRLICLIVLLAIWGANNLRSQWLTRKNNDSLVDDITKNQKEAPKGVSPQVTEEVQQINARFTEALTTLKKLKFGGGGKKALYELPWYIIVGPPGSGKTTALVNSGLDFPLAEKFGKGALQGVGGTRNCDWWFTNDAVLIDTAGRYTTQDSHRVADGGAWEGFLSLLKKNRRRRPINGAVVAISLQDLLMQSEDERAQNAKVIRARLDELMEKLQIRFPIYLMFTKTDLVSGFSEFFEDLNRDDRDQVWGLSLPNAPKANQSPDFNFLEEQMGSLISRLYDRVLWRMHQERDPKRRGAIYGFPQQMENLQAIVTGFVQQAFAENRYQFQPYLRGVYFSSGTQDGTPIDRLMSSVSANFGFPRDVAHLATQQGKSFFLSRLFLDVIFPESELVGSNVRYERFIRWAQRATYAALALVTLGTGLIWSGALTRQTMSMGEVQQHVDEYTQEREKVKDWNKDLRVVLPPLNALFQASRVYDQEAHPWLSGMGLYDNRVDAQADAAYKEQLKALLLPRLIDALERSLKQGYEGGDLYNTFRIYMMFGKVDRLEPTLVEQWFNDEWEVALEGEATRRQELKLHLENLLALSLAPLELNPRIVRDTRTTLLRVPVAQRIYQRVKNNAEYNYPVDMLNEFGESVRENFQLEGKDLSMSALYTIDTYERLDLSEGASLIGDVENERWLLADDKDERVDFVGEDLEEISEDVKELYLADYAANWSRLLRNLEVKNYTSINQLNDGLMVFSDAIYSPLKAILQVGKEHTQLTMPLVQDVTAQEDSNSKSRLSRAKRLAAANIETTRVDKQFSELHAMLRESRSGLAPVDGVMQKLQQLQEFVAEISMSPDPGKKSFDVAKARFQGGGGNPITSLRSYAQTQPEPIERWLTSLADETWRLVLANARQYVNVEWRAQVYNPYRQGLSGRYPLAGNSRDEMAMYDFSAFFKPSGTLDVFYQQYISPFVDSRNNLANRVVDKYSIGFNRTTMNQIQKGLTIKNILFRANPEAPSIQLELRPYKMDERHARFTLELGDERLVYNHGPKFWKDVSWSGTGDNNRIRVIFQDLNDRTVDQSYGGPWSWFRLLDASSVTQTNQANVYNVAFKVVAANGEEHSILYQAKTKSIHNSMDRSWLTSLSLAESL</sequence>
<organism evidence="5 6">
    <name type="scientific">Teredinibacter turnerae (strain ATCC 39867 / T7901)</name>
    <dbReference type="NCBI Taxonomy" id="377629"/>
    <lineage>
        <taxon>Bacteria</taxon>
        <taxon>Pseudomonadati</taxon>
        <taxon>Pseudomonadota</taxon>
        <taxon>Gammaproteobacteria</taxon>
        <taxon>Cellvibrionales</taxon>
        <taxon>Cellvibrionaceae</taxon>
        <taxon>Teredinibacter</taxon>
    </lineage>
</organism>